<comment type="similarity">
    <text evidence="3 12">Belongs to the cytochrome c family. PetJ subfamily.</text>
</comment>
<evidence type="ECO:0000256" key="10">
    <source>
        <dbReference type="ARBA" id="ARBA00023004"/>
    </source>
</evidence>
<evidence type="ECO:0000256" key="2">
    <source>
        <dbReference type="ARBA" id="ARBA00004518"/>
    </source>
</evidence>
<feature type="binding site" description="covalent" evidence="12">
    <location>
        <position position="39"/>
    </location>
    <ligand>
        <name>heme c</name>
        <dbReference type="ChEBI" id="CHEBI:61717"/>
    </ligand>
</feature>
<dbReference type="PRINTS" id="PR00605">
    <property type="entry name" value="CYTCHROMECIC"/>
</dbReference>
<keyword evidence="10 12" id="KW-0408">Iron</keyword>
<feature type="domain" description="Cytochrome c" evidence="13">
    <location>
        <begin position="26"/>
        <end position="106"/>
    </location>
</feature>
<evidence type="ECO:0000256" key="9">
    <source>
        <dbReference type="ARBA" id="ARBA00022982"/>
    </source>
</evidence>
<accession>A0A6B3N0D5</accession>
<evidence type="ECO:0000256" key="12">
    <source>
        <dbReference type="HAMAP-Rule" id="MF_00594"/>
    </source>
</evidence>
<proteinExistence type="inferred from homology"/>
<evidence type="ECO:0000256" key="6">
    <source>
        <dbReference type="ARBA" id="ARBA00022531"/>
    </source>
</evidence>
<feature type="binding site" description="axial binding residue" evidence="12">
    <location>
        <position position="83"/>
    </location>
    <ligand>
        <name>heme c</name>
        <dbReference type="ChEBI" id="CHEBI:61717"/>
    </ligand>
    <ligandPart>
        <name>Fe</name>
        <dbReference type="ChEBI" id="CHEBI:18248"/>
    </ligandPart>
</feature>
<evidence type="ECO:0000256" key="4">
    <source>
        <dbReference type="ARBA" id="ARBA00016152"/>
    </source>
</evidence>
<evidence type="ECO:0000256" key="7">
    <source>
        <dbReference type="ARBA" id="ARBA00022617"/>
    </source>
</evidence>
<dbReference type="EMBL" id="JAAHFQ010000035">
    <property type="protein sequence ID" value="NER26549.1"/>
    <property type="molecule type" value="Genomic_DNA"/>
</dbReference>
<dbReference type="GO" id="GO:0020037">
    <property type="term" value="F:heme binding"/>
    <property type="evidence" value="ECO:0007669"/>
    <property type="project" value="InterPro"/>
</dbReference>
<evidence type="ECO:0000256" key="3">
    <source>
        <dbReference type="ARBA" id="ARBA00009650"/>
    </source>
</evidence>
<dbReference type="SUPFAM" id="SSF46626">
    <property type="entry name" value="Cytochrome c"/>
    <property type="match status" value="1"/>
</dbReference>
<dbReference type="PROSITE" id="PS51007">
    <property type="entry name" value="CYTC"/>
    <property type="match status" value="1"/>
</dbReference>
<evidence type="ECO:0000259" key="13">
    <source>
        <dbReference type="PROSITE" id="PS51007"/>
    </source>
</evidence>
<evidence type="ECO:0000256" key="11">
    <source>
        <dbReference type="ARBA" id="ARBA00023078"/>
    </source>
</evidence>
<gene>
    <name evidence="12" type="primary">petJ</name>
    <name evidence="14" type="ORF">F6J89_02690</name>
</gene>
<keyword evidence="7 12" id="KW-0349">Heme</keyword>
<dbReference type="InterPro" id="IPR023655">
    <property type="entry name" value="Cyt_C6"/>
</dbReference>
<dbReference type="NCBIfam" id="NF045930">
    <property type="entry name" value="Cytc6PetJCyano"/>
    <property type="match status" value="1"/>
</dbReference>
<evidence type="ECO:0000313" key="14">
    <source>
        <dbReference type="EMBL" id="NER26549.1"/>
    </source>
</evidence>
<comment type="subunit">
    <text evidence="12">Monomer.</text>
</comment>
<comment type="function">
    <text evidence="1 12">Functions as an electron carrier between membrane-bound cytochrome b6-f and photosystem I in oxygenic photosynthesis.</text>
</comment>
<evidence type="ECO:0000256" key="8">
    <source>
        <dbReference type="ARBA" id="ARBA00022723"/>
    </source>
</evidence>
<dbReference type="GO" id="GO:0015979">
    <property type="term" value="P:photosynthesis"/>
    <property type="evidence" value="ECO:0007669"/>
    <property type="project" value="UniProtKB-UniRule"/>
</dbReference>
<feature type="binding site" description="axial binding residue" evidence="12">
    <location>
        <position position="43"/>
    </location>
    <ligand>
        <name>heme c</name>
        <dbReference type="ChEBI" id="CHEBI:61717"/>
    </ligand>
    <ligandPart>
        <name>Fe</name>
        <dbReference type="ChEBI" id="CHEBI:18248"/>
    </ligandPart>
</feature>
<dbReference type="FunFam" id="1.10.760.10:FF:000038">
    <property type="entry name" value="Cytochrome c6"/>
    <property type="match status" value="1"/>
</dbReference>
<feature type="signal peptide" evidence="12">
    <location>
        <begin position="1"/>
        <end position="25"/>
    </location>
</feature>
<comment type="caution">
    <text evidence="14">The sequence shown here is derived from an EMBL/GenBank/DDBJ whole genome shotgun (WGS) entry which is preliminary data.</text>
</comment>
<organism evidence="14">
    <name type="scientific">Symploca sp. SIO1C4</name>
    <dbReference type="NCBI Taxonomy" id="2607765"/>
    <lineage>
        <taxon>Bacteria</taxon>
        <taxon>Bacillati</taxon>
        <taxon>Cyanobacteriota</taxon>
        <taxon>Cyanophyceae</taxon>
        <taxon>Coleofasciculales</taxon>
        <taxon>Coleofasciculaceae</taxon>
        <taxon>Symploca</taxon>
    </lineage>
</organism>
<keyword evidence="8 12" id="KW-0479">Metal-binding</keyword>
<keyword evidence="11 12" id="KW-0793">Thylakoid</keyword>
<reference evidence="14" key="1">
    <citation type="submission" date="2019-11" db="EMBL/GenBank/DDBJ databases">
        <title>Genomic insights into an expanded diversity of filamentous marine cyanobacteria reveals the extraordinary biosynthetic potential of Moorea and Okeania.</title>
        <authorList>
            <person name="Ferreira Leao T."/>
            <person name="Wang M."/>
            <person name="Moss N."/>
            <person name="Da Silva R."/>
            <person name="Sanders J."/>
            <person name="Nurk S."/>
            <person name="Gurevich A."/>
            <person name="Humphrey G."/>
            <person name="Reher R."/>
            <person name="Zhu Q."/>
            <person name="Belda-Ferre P."/>
            <person name="Glukhov E."/>
            <person name="Rex R."/>
            <person name="Dorrestein P.C."/>
            <person name="Knight R."/>
            <person name="Pevzner P."/>
            <person name="Gerwick W.H."/>
            <person name="Gerwick L."/>
        </authorList>
    </citation>
    <scope>NUCLEOTIDE SEQUENCE</scope>
    <source>
        <strain evidence="14">SIO1C4</strain>
    </source>
</reference>
<dbReference type="GO" id="GO:0031979">
    <property type="term" value="C:plasma membrane-derived thylakoid lumen"/>
    <property type="evidence" value="ECO:0007669"/>
    <property type="project" value="UniProtKB-SubCell"/>
</dbReference>
<dbReference type="AlphaFoldDB" id="A0A6B3N0D5"/>
<dbReference type="InterPro" id="IPR036909">
    <property type="entry name" value="Cyt_c-like_dom_sf"/>
</dbReference>
<evidence type="ECO:0000256" key="5">
    <source>
        <dbReference type="ARBA" id="ARBA00022448"/>
    </source>
</evidence>
<evidence type="ECO:0000256" key="1">
    <source>
        <dbReference type="ARBA" id="ARBA00002347"/>
    </source>
</evidence>
<comment type="PTM">
    <text evidence="12">Binds 1 heme c group per subunit.</text>
</comment>
<dbReference type="GO" id="GO:0005506">
    <property type="term" value="F:iron ion binding"/>
    <property type="evidence" value="ECO:0007669"/>
    <property type="project" value="InterPro"/>
</dbReference>
<dbReference type="HAMAP" id="MF_00594">
    <property type="entry name" value="Cytc_PetJ"/>
    <property type="match status" value="1"/>
</dbReference>
<keyword evidence="5 12" id="KW-0813">Transport</keyword>
<dbReference type="PANTHER" id="PTHR34688">
    <property type="entry name" value="CYTOCHROME C6, CHLOROPLASTIC"/>
    <property type="match status" value="1"/>
</dbReference>
<dbReference type="PANTHER" id="PTHR34688:SF2">
    <property type="entry name" value="CYTOCHROME C6, CHLOROPLASTIC"/>
    <property type="match status" value="1"/>
</dbReference>
<dbReference type="Pfam" id="PF13442">
    <property type="entry name" value="Cytochrome_CBB3"/>
    <property type="match status" value="1"/>
</dbReference>
<sequence length="110" mass="11990" precursor="true">MKKFVLVIFWAVAWFGFTWGSPALAADAAAGKQVFAANCAACHMGGRNVVIAPKTLKKDALEKYGMYSMEKIVYQVTNGKGAMPRFAGKLNPEQIDNVAAYVLDQAEKGW</sequence>
<keyword evidence="6 12" id="KW-0602">Photosynthesis</keyword>
<dbReference type="InterPro" id="IPR009056">
    <property type="entry name" value="Cyt_c-like_dom"/>
</dbReference>
<feature type="binding site" description="covalent" evidence="12">
    <location>
        <position position="42"/>
    </location>
    <ligand>
        <name>heme c</name>
        <dbReference type="ChEBI" id="CHEBI:61717"/>
    </ligand>
</feature>
<dbReference type="GO" id="GO:0009055">
    <property type="term" value="F:electron transfer activity"/>
    <property type="evidence" value="ECO:0007669"/>
    <property type="project" value="UniProtKB-UniRule"/>
</dbReference>
<feature type="chain" id="PRO_5025742941" description="Cytochrome c6" evidence="12">
    <location>
        <begin position="26"/>
        <end position="110"/>
    </location>
</feature>
<dbReference type="Gene3D" id="1.10.760.10">
    <property type="entry name" value="Cytochrome c-like domain"/>
    <property type="match status" value="1"/>
</dbReference>
<keyword evidence="12" id="KW-0732">Signal</keyword>
<name>A0A6B3N0D5_9CYAN</name>
<dbReference type="InterPro" id="IPR008168">
    <property type="entry name" value="Cyt_C_IC"/>
</dbReference>
<keyword evidence="9 12" id="KW-0249">Electron transport</keyword>
<protein>
    <recommendedName>
        <fullName evidence="4 12">Cytochrome c6</fullName>
    </recommendedName>
    <alternativeName>
        <fullName evidence="12">Cytochrome c-553</fullName>
    </alternativeName>
    <alternativeName>
        <fullName evidence="12">Cytochrome c553</fullName>
    </alternativeName>
    <alternativeName>
        <fullName evidence="12">Soluble cytochrome f</fullName>
    </alternativeName>
</protein>
<comment type="subcellular location">
    <subcellularLocation>
        <location evidence="2 12">Cellular thylakoid lumen</location>
    </subcellularLocation>
</comment>